<protein>
    <submittedName>
        <fullName evidence="2">Uncharacterized protein</fullName>
    </submittedName>
</protein>
<dbReference type="Gene3D" id="1.10.287.1490">
    <property type="match status" value="1"/>
</dbReference>
<evidence type="ECO:0000256" key="1">
    <source>
        <dbReference type="SAM" id="Coils"/>
    </source>
</evidence>
<name>A0A9D1HEQ3_9FIRM</name>
<feature type="coiled-coil region" evidence="1">
    <location>
        <begin position="92"/>
        <end position="171"/>
    </location>
</feature>
<dbReference type="AlphaFoldDB" id="A0A9D1HEQ3"/>
<sequence>MNMELIRQTLSDCEQEAQKGSDIKACEYALAAARLLISQSAAVMEKAAKADEDGDGLRRLYMVSVAGANEMAAVFNRTRPYWEQAGLTPKLKERIEILQKDFEKKQGELEEEKERAKELLSMEKALCDKEKELKKLKEKEKKLSDLKEKDLKELQKEIDGWKEKAATLTEQCRLGRKELEDMTAELGENSRLIQAMPDETGMKSVDDLIARAKQTRKEAEERRQLSSGLLDQILAEMERISQSVSLE</sequence>
<reference evidence="2" key="2">
    <citation type="journal article" date="2021" name="PeerJ">
        <title>Extensive microbial diversity within the chicken gut microbiome revealed by metagenomics and culture.</title>
        <authorList>
            <person name="Gilroy R."/>
            <person name="Ravi A."/>
            <person name="Getino M."/>
            <person name="Pursley I."/>
            <person name="Horton D.L."/>
            <person name="Alikhan N.F."/>
            <person name="Baker D."/>
            <person name="Gharbi K."/>
            <person name="Hall N."/>
            <person name="Watson M."/>
            <person name="Adriaenssens E.M."/>
            <person name="Foster-Nyarko E."/>
            <person name="Jarju S."/>
            <person name="Secka A."/>
            <person name="Antonio M."/>
            <person name="Oren A."/>
            <person name="Chaudhuri R.R."/>
            <person name="La Ragione R."/>
            <person name="Hildebrand F."/>
            <person name="Pallen M.J."/>
        </authorList>
    </citation>
    <scope>NUCLEOTIDE SEQUENCE</scope>
    <source>
        <strain evidence="2">CHK187-14744</strain>
    </source>
</reference>
<accession>A0A9D1HEQ3</accession>
<comment type="caution">
    <text evidence="2">The sequence shown here is derived from an EMBL/GenBank/DDBJ whole genome shotgun (WGS) entry which is preliminary data.</text>
</comment>
<gene>
    <name evidence="2" type="ORF">IAB63_01685</name>
</gene>
<evidence type="ECO:0000313" key="2">
    <source>
        <dbReference type="EMBL" id="HIU01946.1"/>
    </source>
</evidence>
<proteinExistence type="predicted"/>
<dbReference type="EMBL" id="DVLT01000008">
    <property type="protein sequence ID" value="HIU01946.1"/>
    <property type="molecule type" value="Genomic_DNA"/>
</dbReference>
<evidence type="ECO:0000313" key="3">
    <source>
        <dbReference type="Proteomes" id="UP000824164"/>
    </source>
</evidence>
<organism evidence="2 3">
    <name type="scientific">Candidatus Onthocola gallistercoris</name>
    <dbReference type="NCBI Taxonomy" id="2840876"/>
    <lineage>
        <taxon>Bacteria</taxon>
        <taxon>Bacillati</taxon>
        <taxon>Bacillota</taxon>
        <taxon>Bacilli</taxon>
        <taxon>Candidatus Onthocola</taxon>
    </lineage>
</organism>
<dbReference type="Proteomes" id="UP000824164">
    <property type="component" value="Unassembled WGS sequence"/>
</dbReference>
<reference evidence="2" key="1">
    <citation type="submission" date="2020-10" db="EMBL/GenBank/DDBJ databases">
        <authorList>
            <person name="Gilroy R."/>
        </authorList>
    </citation>
    <scope>NUCLEOTIDE SEQUENCE</scope>
    <source>
        <strain evidence="2">CHK187-14744</strain>
    </source>
</reference>
<keyword evidence="1" id="KW-0175">Coiled coil</keyword>